<dbReference type="HOGENOM" id="CLU_048475_1_2_1"/>
<name>A0A0A1TQG8_9HYPO</name>
<evidence type="ECO:0000256" key="1">
    <source>
        <dbReference type="ARBA" id="ARBA00012346"/>
    </source>
</evidence>
<protein>
    <recommendedName>
        <fullName evidence="1">gamma-glutamylcyclotransferase</fullName>
        <ecNumber evidence="1">4.3.2.9</ecNumber>
    </recommendedName>
</protein>
<reference evidence="6 7" key="1">
    <citation type="journal article" date="2015" name="Genome Announc.">
        <title>Draft Genome Sequence and Gene Annotation of the Entomopathogenic Fungus Verticillium hemipterigenum.</title>
        <authorList>
            <person name="Horn F."/>
            <person name="Habel A."/>
            <person name="Scharf D.H."/>
            <person name="Dworschak J."/>
            <person name="Brakhage A.A."/>
            <person name="Guthke R."/>
            <person name="Hertweck C."/>
            <person name="Linde J."/>
        </authorList>
    </citation>
    <scope>NUCLEOTIDE SEQUENCE [LARGE SCALE GENOMIC DNA]</scope>
</reference>
<dbReference type="Gene3D" id="3.10.490.10">
    <property type="entry name" value="Gamma-glutamyl cyclotransferase-like"/>
    <property type="match status" value="1"/>
</dbReference>
<evidence type="ECO:0000313" key="6">
    <source>
        <dbReference type="EMBL" id="CEJ93237.1"/>
    </source>
</evidence>
<dbReference type="InterPro" id="IPR013024">
    <property type="entry name" value="GGCT-like"/>
</dbReference>
<dbReference type="PANTHER" id="PTHR12935:SF0">
    <property type="entry name" value="GAMMA-GLUTAMYLCYCLOTRANSFERASE"/>
    <property type="match status" value="1"/>
</dbReference>
<dbReference type="Pfam" id="PF06094">
    <property type="entry name" value="GGACT"/>
    <property type="match status" value="1"/>
</dbReference>
<proteinExistence type="predicted"/>
<gene>
    <name evidence="6" type="ORF">VHEMI08844</name>
</gene>
<feature type="active site" description="Proton acceptor" evidence="3">
    <location>
        <position position="100"/>
    </location>
</feature>
<evidence type="ECO:0000256" key="4">
    <source>
        <dbReference type="PIRSR" id="PIRSR617939-2"/>
    </source>
</evidence>
<dbReference type="AlphaFoldDB" id="A0A0A1TQG8"/>
<dbReference type="Proteomes" id="UP000039046">
    <property type="component" value="Unassembled WGS sequence"/>
</dbReference>
<dbReference type="InterPro" id="IPR009288">
    <property type="entry name" value="AIG2-like_dom"/>
</dbReference>
<dbReference type="SUPFAM" id="SSF110857">
    <property type="entry name" value="Gamma-glutamyl cyclotransferase-like"/>
    <property type="match status" value="1"/>
</dbReference>
<keyword evidence="7" id="KW-1185">Reference proteome</keyword>
<accession>A0A0A1TQG8</accession>
<dbReference type="InterPro" id="IPR017939">
    <property type="entry name" value="G-Glutamylcylcotransferase"/>
</dbReference>
<feature type="binding site" evidence="4">
    <location>
        <position position="152"/>
    </location>
    <ligand>
        <name>substrate</name>
    </ligand>
</feature>
<evidence type="ECO:0000256" key="3">
    <source>
        <dbReference type="PIRSR" id="PIRSR617939-1"/>
    </source>
</evidence>
<dbReference type="OrthoDB" id="2924818at2759"/>
<dbReference type="EC" id="4.3.2.9" evidence="1"/>
<evidence type="ECO:0000259" key="5">
    <source>
        <dbReference type="Pfam" id="PF06094"/>
    </source>
</evidence>
<keyword evidence="2" id="KW-0456">Lyase</keyword>
<feature type="domain" description="Gamma-glutamylcyclotransferase AIG2-like" evidence="5">
    <location>
        <begin position="28"/>
        <end position="140"/>
    </location>
</feature>
<dbReference type="PANTHER" id="PTHR12935">
    <property type="entry name" value="GAMMA-GLUTAMYLCYCLOTRANSFERASE"/>
    <property type="match status" value="1"/>
</dbReference>
<dbReference type="GO" id="GO:0003839">
    <property type="term" value="F:gamma-glutamylcyclotransferase activity"/>
    <property type="evidence" value="ECO:0007669"/>
    <property type="project" value="UniProtKB-EC"/>
</dbReference>
<dbReference type="CDD" id="cd06661">
    <property type="entry name" value="GGCT_like"/>
    <property type="match status" value="1"/>
</dbReference>
<evidence type="ECO:0000313" key="7">
    <source>
        <dbReference type="Proteomes" id="UP000039046"/>
    </source>
</evidence>
<sequence>MSLVHEDSQISQDSQMTIIDEDRHEILYFAYGSNMSTAQMRQRCPYSTPIGLGFLPGWRWIINERGYANIVQQDSQTGGGVYGLLYLLPPRDEDALDIFEGVGYYYEKSKVEVTWQLDGEKKAIGGGNGQVVRALVYMDEERTVPAAPLEEYIQRMETAIEDAVENWGLDRAYAAELRRFWA</sequence>
<dbReference type="STRING" id="1531966.A0A0A1TQG8"/>
<feature type="binding site" evidence="4">
    <location>
        <begin position="28"/>
        <end position="33"/>
    </location>
    <ligand>
        <name>substrate</name>
    </ligand>
</feature>
<dbReference type="EMBL" id="CDHN01000005">
    <property type="protein sequence ID" value="CEJ93237.1"/>
    <property type="molecule type" value="Genomic_DNA"/>
</dbReference>
<evidence type="ECO:0000256" key="2">
    <source>
        <dbReference type="ARBA" id="ARBA00023239"/>
    </source>
</evidence>
<dbReference type="InterPro" id="IPR036568">
    <property type="entry name" value="GGCT-like_sf"/>
</dbReference>
<organism evidence="6 7">
    <name type="scientific">[Torrubiella] hemipterigena</name>
    <dbReference type="NCBI Taxonomy" id="1531966"/>
    <lineage>
        <taxon>Eukaryota</taxon>
        <taxon>Fungi</taxon>
        <taxon>Dikarya</taxon>
        <taxon>Ascomycota</taxon>
        <taxon>Pezizomycotina</taxon>
        <taxon>Sordariomycetes</taxon>
        <taxon>Hypocreomycetidae</taxon>
        <taxon>Hypocreales</taxon>
        <taxon>Clavicipitaceae</taxon>
        <taxon>Clavicipitaceae incertae sedis</taxon>
        <taxon>'Torrubiella' clade</taxon>
    </lineage>
</organism>